<dbReference type="GO" id="GO:1990351">
    <property type="term" value="C:transporter complex"/>
    <property type="evidence" value="ECO:0007669"/>
    <property type="project" value="TreeGrafter"/>
</dbReference>
<dbReference type="Proteomes" id="UP000003195">
    <property type="component" value="Unassembled WGS sequence"/>
</dbReference>
<feature type="chain" id="PRO_5003166841" description="OstA-like protein" evidence="1">
    <location>
        <begin position="23"/>
        <end position="499"/>
    </location>
</feature>
<sequence>MNKRLTATVLAFVLPVGIASYAAGETAVTEKLHTPVQTASAVDLDAAMAKFDTLPMPAKVSSDSVYVRNSDGYVQSRGNVDVQRGTSELHTSYMEGNMKTGTYETKGPTIYINDDQVITADGGVYNTKDNSATVATVAGYTSSDSSALYFRGQSAKMADGSVYIKHGLITTPHAVAKTPDYYLTADDIRIYPGKRVTAENTKLWFKHVLVLTYGHYESSLAKESGSRQWIFSLLPKPSYNSDDGLGLKGKAEFPLSKDGSLAVKARYAVSVKSGFKPSLTLEKNTKAGTFTFGYSKEVSSNDNDNDDHIWVTKWPEFHYYTPRLYFGNSGIYAFGSAEYGKWQESDVGKGTHKGMRAEITHDPIDLWKGAEIRGYAGYRKDWYEIGDNVRKDPYWGIILKQNVTDRLWTTFWYKRHNISGTTPYRFDSIENPDQKGLSVGYVLTPRDTFIFSIAKDLDDGHINERDFTWVRDLHSFVGTVTYKQVKKKWEVKVTAKDFD</sequence>
<evidence type="ECO:0008006" key="4">
    <source>
        <dbReference type="Google" id="ProtNLM"/>
    </source>
</evidence>
<protein>
    <recommendedName>
        <fullName evidence="4">OstA-like protein</fullName>
    </recommendedName>
</protein>
<keyword evidence="3" id="KW-1185">Reference proteome</keyword>
<name>E2ZBN6_9FIRM</name>
<feature type="signal peptide" evidence="1">
    <location>
        <begin position="1"/>
        <end position="22"/>
    </location>
</feature>
<gene>
    <name evidence="2" type="ORF">HMPREF9429_00868</name>
</gene>
<evidence type="ECO:0000313" key="3">
    <source>
        <dbReference type="Proteomes" id="UP000003195"/>
    </source>
</evidence>
<proteinExistence type="predicted"/>
<dbReference type="STRING" id="706434.HMPREF9429_00868"/>
<dbReference type="AlphaFoldDB" id="E2ZBN6"/>
<dbReference type="EMBL" id="AECS01000036">
    <property type="protein sequence ID" value="EFQ04264.1"/>
    <property type="molecule type" value="Genomic_DNA"/>
</dbReference>
<dbReference type="RefSeq" id="WP_006941891.1">
    <property type="nucleotide sequence ID" value="NZ_GL538208.1"/>
</dbReference>
<dbReference type="eggNOG" id="COG1452">
    <property type="taxonomic scope" value="Bacteria"/>
</dbReference>
<dbReference type="OrthoDB" id="1629906at2"/>
<dbReference type="HOGENOM" id="CLU_527791_0_0_9"/>
<accession>E2ZBN6</accession>
<dbReference type="PANTHER" id="PTHR30189:SF1">
    <property type="entry name" value="LPS-ASSEMBLY PROTEIN LPTD"/>
    <property type="match status" value="1"/>
</dbReference>
<dbReference type="PANTHER" id="PTHR30189">
    <property type="entry name" value="LPS-ASSEMBLY PROTEIN"/>
    <property type="match status" value="1"/>
</dbReference>
<evidence type="ECO:0000313" key="2">
    <source>
        <dbReference type="EMBL" id="EFQ04264.1"/>
    </source>
</evidence>
<reference evidence="2 3" key="1">
    <citation type="submission" date="2010-08" db="EMBL/GenBank/DDBJ databases">
        <authorList>
            <person name="Weinstock G."/>
            <person name="Sodergren E."/>
            <person name="Clifton S."/>
            <person name="Fulton L."/>
            <person name="Fulton B."/>
            <person name="Courtney L."/>
            <person name="Fronick C."/>
            <person name="Harrison M."/>
            <person name="Strong C."/>
            <person name="Farmer C."/>
            <person name="Delahaunty K."/>
            <person name="Markovic C."/>
            <person name="Hall O."/>
            <person name="Minx P."/>
            <person name="Tomlinson C."/>
            <person name="Mitreva M."/>
            <person name="Hou S."/>
            <person name="Chen J."/>
            <person name="Wollam A."/>
            <person name="Pepin K.H."/>
            <person name="Johnson M."/>
            <person name="Bhonagiri V."/>
            <person name="Zhang X."/>
            <person name="Suruliraj S."/>
            <person name="Warren W."/>
            <person name="Chinwalla A."/>
            <person name="Mardis E.R."/>
            <person name="Wilson R.K."/>
        </authorList>
    </citation>
    <scope>NUCLEOTIDE SEQUENCE [LARGE SCALE GENOMIC DNA]</scope>
    <source>
        <strain evidence="2 3">F0359</strain>
    </source>
</reference>
<comment type="caution">
    <text evidence="2">The sequence shown here is derived from an EMBL/GenBank/DDBJ whole genome shotgun (WGS) entry which is preliminary data.</text>
</comment>
<organism evidence="2 3">
    <name type="scientific">Megasphaera micronuciformis F0359</name>
    <dbReference type="NCBI Taxonomy" id="706434"/>
    <lineage>
        <taxon>Bacteria</taxon>
        <taxon>Bacillati</taxon>
        <taxon>Bacillota</taxon>
        <taxon>Negativicutes</taxon>
        <taxon>Veillonellales</taxon>
        <taxon>Veillonellaceae</taxon>
        <taxon>Megasphaera</taxon>
    </lineage>
</organism>
<evidence type="ECO:0000256" key="1">
    <source>
        <dbReference type="SAM" id="SignalP"/>
    </source>
</evidence>
<keyword evidence="1" id="KW-0732">Signal</keyword>
<dbReference type="GO" id="GO:0009279">
    <property type="term" value="C:cell outer membrane"/>
    <property type="evidence" value="ECO:0007669"/>
    <property type="project" value="TreeGrafter"/>
</dbReference>
<dbReference type="InterPro" id="IPR050218">
    <property type="entry name" value="LptD"/>
</dbReference>